<reference evidence="1 2" key="1">
    <citation type="journal article" date="2018" name="New Phytol.">
        <title>Phylogenomics of Endogonaceae and evolution of mycorrhizas within Mucoromycota.</title>
        <authorList>
            <person name="Chang Y."/>
            <person name="Desiro A."/>
            <person name="Na H."/>
            <person name="Sandor L."/>
            <person name="Lipzen A."/>
            <person name="Clum A."/>
            <person name="Barry K."/>
            <person name="Grigoriev I.V."/>
            <person name="Martin F.M."/>
            <person name="Stajich J.E."/>
            <person name="Smith M.E."/>
            <person name="Bonito G."/>
            <person name="Spatafora J.W."/>
        </authorList>
    </citation>
    <scope>NUCLEOTIDE SEQUENCE [LARGE SCALE GENOMIC DNA]</scope>
    <source>
        <strain evidence="1 2">GMNB39</strain>
    </source>
</reference>
<name>A0A433A0R8_9FUNG</name>
<feature type="non-terminal residue" evidence="1">
    <location>
        <position position="1"/>
    </location>
</feature>
<gene>
    <name evidence="1" type="ORF">BC936DRAFT_142242</name>
</gene>
<comment type="caution">
    <text evidence="1">The sequence shown here is derived from an EMBL/GenBank/DDBJ whole genome shotgun (WGS) entry which is preliminary data.</text>
</comment>
<organism evidence="1 2">
    <name type="scientific">Jimgerdemannia flammicorona</name>
    <dbReference type="NCBI Taxonomy" id="994334"/>
    <lineage>
        <taxon>Eukaryota</taxon>
        <taxon>Fungi</taxon>
        <taxon>Fungi incertae sedis</taxon>
        <taxon>Mucoromycota</taxon>
        <taxon>Mucoromycotina</taxon>
        <taxon>Endogonomycetes</taxon>
        <taxon>Endogonales</taxon>
        <taxon>Endogonaceae</taxon>
        <taxon>Jimgerdemannia</taxon>
    </lineage>
</organism>
<evidence type="ECO:0000313" key="1">
    <source>
        <dbReference type="EMBL" id="RUO96294.1"/>
    </source>
</evidence>
<accession>A0A433A0R8</accession>
<protein>
    <submittedName>
        <fullName evidence="1">Uncharacterized protein</fullName>
    </submittedName>
</protein>
<evidence type="ECO:0000313" key="2">
    <source>
        <dbReference type="Proteomes" id="UP000268093"/>
    </source>
</evidence>
<dbReference type="PROSITE" id="PS51259">
    <property type="entry name" value="MHD2"/>
    <property type="match status" value="1"/>
</dbReference>
<sequence>LLKIYFNGGQDGDAVPIEKLENAKYHELLAINSSYDKDTDALIQAYTAATQAQNETPPKGKAADRSKSVYQSRNLGTIKGKRTAKRPRPTPQDLPQGEALLRILRMHPGNAAKNFLRLQFELKDQANIDKPTTTLPVPSLPVPRMNMNMEAPQMGADGQWVRSPTPTKSLSSTGERQ</sequence>
<dbReference type="EMBL" id="RBNI01022102">
    <property type="protein sequence ID" value="RUO96294.1"/>
    <property type="molecule type" value="Genomic_DNA"/>
</dbReference>
<dbReference type="InterPro" id="IPR014772">
    <property type="entry name" value="Munc13_dom-2"/>
</dbReference>
<dbReference type="PANTHER" id="PTHR47263:SF1">
    <property type="entry name" value="C2 DOMAIN PROTEIN (AFU_ORTHOLOGUE AFUA_7G02350)"/>
    <property type="match status" value="1"/>
</dbReference>
<keyword evidence="2" id="KW-1185">Reference proteome</keyword>
<dbReference type="Proteomes" id="UP000268093">
    <property type="component" value="Unassembled WGS sequence"/>
</dbReference>
<proteinExistence type="predicted"/>
<dbReference type="PANTHER" id="PTHR47263">
    <property type="entry name" value="ADENYLATE CYCLASE ACTIVATION PROTEIN GIT1"/>
    <property type="match status" value="1"/>
</dbReference>
<dbReference type="InterPro" id="IPR052811">
    <property type="entry name" value="Glucose_resp_signaling"/>
</dbReference>